<dbReference type="Pfam" id="PF04851">
    <property type="entry name" value="ResIII"/>
    <property type="match status" value="1"/>
</dbReference>
<evidence type="ECO:0000259" key="2">
    <source>
        <dbReference type="Pfam" id="PF19778"/>
    </source>
</evidence>
<feature type="domain" description="Type III restriction enzyme C-terminal endonuclease" evidence="2">
    <location>
        <begin position="799"/>
        <end position="899"/>
    </location>
</feature>
<keyword evidence="3" id="KW-0378">Hydrolase</keyword>
<dbReference type="Gene3D" id="3.40.50.300">
    <property type="entry name" value="P-loop containing nucleotide triphosphate hydrolases"/>
    <property type="match status" value="2"/>
</dbReference>
<dbReference type="InterPro" id="IPR027417">
    <property type="entry name" value="P-loop_NTPase"/>
</dbReference>
<dbReference type="InterPro" id="IPR045572">
    <property type="entry name" value="RE_endonuc_C"/>
</dbReference>
<keyword evidence="3" id="KW-0547">Nucleotide-binding</keyword>
<dbReference type="GO" id="GO:0004386">
    <property type="term" value="F:helicase activity"/>
    <property type="evidence" value="ECO:0007669"/>
    <property type="project" value="UniProtKB-KW"/>
</dbReference>
<feature type="domain" description="Helicase/UvrB N-terminal" evidence="1">
    <location>
        <begin position="106"/>
        <end position="264"/>
    </location>
</feature>
<dbReference type="RefSeq" id="WP_066172621.1">
    <property type="nucleotide sequence ID" value="NZ_CP136137.1"/>
</dbReference>
<gene>
    <name evidence="3" type="ORF">RVF87_08130</name>
</gene>
<name>A0ABZ2U837_9ACTN</name>
<proteinExistence type="predicted"/>
<keyword evidence="3" id="KW-0067">ATP-binding</keyword>
<dbReference type="EMBL" id="CP136137">
    <property type="protein sequence ID" value="WYY09009.1"/>
    <property type="molecule type" value="Genomic_DNA"/>
</dbReference>
<sequence>MPVEIKFDGGQQYQLDAIEAVLEVFNGNEEQGRSEVADLVLDDGTLDALDRVVIGNQLVLSSEQVRRNLRAVQDRSMPTEDGGEVPAIPEALRQNWIDGEVVPDLSVEMETGTGKTYVYIRTCLEMHKRYGFSKFVIVVPGKAIREGVKSSLGMLKPHFKELYPDSQYEFMVWDSVKRQMASDFVRDASLKIMVINLEAFRTEGNIFRRKDPEFNGGYAPHELIGAARPVVIMDEPQNMESAGSREAIEQLNPLARLRYSATHKDPRHLIYRLTPVDAYDLRLVKRIGVLSVAKDEDLNGAYVEVSKINATPGGVTATAKIFKTNAGKTKLTRITLRKDTDLFDESGLRGAYQGWLVEDIHAGQDGERGYVEFGNGTNVHEGVGTTSEEEQHQRLMLRQAIESHFEKELQLKFQLRRGLIASALKPLTLFFIDSVANYHPADGRLRQWFEQEYEIVRSDARFRSLDMPDIDVVHDGYFAASNKGVPKDVTTRGLESEAVESALKRIMQNKERLLSFEDPLRFIFSYAALAEGWDNPNVFTVCNLQHGRSEMRKRQQIGRGLRLPVMVDGERCRNDDINVVTVIAHEDFSKFAGDLQKEIEDETGIRFTGRVVDLKKDKIKLQLKEKVLLDPQFIELWDKISKKTTYELAFSTDDVVADAVRRINAMPAIEPIKFRLTKHVADINTEGITSGDTQDRGTVAVSGVRKLPDVVGELTRRVPLTRATIVRILSGIDTLDQVKLNPSVFMDQVERAMKDALYAQEAEGIVYKPTGESWRVELLKEWHQADTIAPSSMVVDVTKSITDKIVCDSGVEKTFAQFLEDRDDVPLFIKLPHWFKIDTPLHGYNPDWAFVRQHPEGKYLYLVRETKGTDKLEELQWESEGWKIKFGTAHFERLRVDYSWGKDAKVLVEGSPDFLP</sequence>
<reference evidence="3 4" key="1">
    <citation type="journal article" date="2023" name="Virus Evol.">
        <title>Computational host range prediction-The good, the bad, and the ugly.</title>
        <authorList>
            <person name="Howell A.A."/>
            <person name="Versoza C.J."/>
            <person name="Pfeifer S.P."/>
        </authorList>
    </citation>
    <scope>NUCLEOTIDE SEQUENCE [LARGE SCALE GENOMIC DNA]</scope>
    <source>
        <strain evidence="3 4">1610/1b</strain>
    </source>
</reference>
<dbReference type="Pfam" id="PF19778">
    <property type="entry name" value="RE_endonuc"/>
    <property type="match status" value="1"/>
</dbReference>
<dbReference type="Proteomes" id="UP001479933">
    <property type="component" value="Chromosome"/>
</dbReference>
<protein>
    <submittedName>
        <fullName evidence="3">DEAD/DEAH box helicase family protein</fullName>
    </submittedName>
</protein>
<accession>A0ABZ2U837</accession>
<dbReference type="InterPro" id="IPR006935">
    <property type="entry name" value="Helicase/UvrB_N"/>
</dbReference>
<keyword evidence="3" id="KW-0347">Helicase</keyword>
<keyword evidence="4" id="KW-1185">Reference proteome</keyword>
<dbReference type="SUPFAM" id="SSF52540">
    <property type="entry name" value="P-loop containing nucleoside triphosphate hydrolases"/>
    <property type="match status" value="2"/>
</dbReference>
<organism evidence="3 4">
    <name type="scientific">Gordonia hydrophobica</name>
    <dbReference type="NCBI Taxonomy" id="40516"/>
    <lineage>
        <taxon>Bacteria</taxon>
        <taxon>Bacillati</taxon>
        <taxon>Actinomycetota</taxon>
        <taxon>Actinomycetes</taxon>
        <taxon>Mycobacteriales</taxon>
        <taxon>Gordoniaceae</taxon>
        <taxon>Gordonia</taxon>
    </lineage>
</organism>
<evidence type="ECO:0000313" key="4">
    <source>
        <dbReference type="Proteomes" id="UP001479933"/>
    </source>
</evidence>
<evidence type="ECO:0000313" key="3">
    <source>
        <dbReference type="EMBL" id="WYY09009.1"/>
    </source>
</evidence>
<evidence type="ECO:0000259" key="1">
    <source>
        <dbReference type="Pfam" id="PF04851"/>
    </source>
</evidence>